<dbReference type="EC" id="2.7.4.6" evidence="13"/>
<keyword evidence="8 13" id="KW-0418">Kinase</keyword>
<evidence type="ECO:0000256" key="10">
    <source>
        <dbReference type="ARBA" id="ARBA00022842"/>
    </source>
</evidence>
<dbReference type="PROSITE" id="PS00469">
    <property type="entry name" value="NDPK"/>
    <property type="match status" value="1"/>
</dbReference>
<evidence type="ECO:0000313" key="15">
    <source>
        <dbReference type="Proteomes" id="UP000001554"/>
    </source>
</evidence>
<evidence type="ECO:0000256" key="7">
    <source>
        <dbReference type="ARBA" id="ARBA00022741"/>
    </source>
</evidence>
<dbReference type="FunFam" id="3.30.70.141:FF:000015">
    <property type="entry name" value="Nucleoside diphosphate kinase B"/>
    <property type="match status" value="1"/>
</dbReference>
<dbReference type="OrthoDB" id="2162449at2759"/>
<dbReference type="Pfam" id="PF00334">
    <property type="entry name" value="NDK"/>
    <property type="match status" value="2"/>
</dbReference>
<dbReference type="InterPro" id="IPR023005">
    <property type="entry name" value="Nucleoside_diP_kinase_AS"/>
</dbReference>
<evidence type="ECO:0000256" key="4">
    <source>
        <dbReference type="ARBA" id="ARBA00008142"/>
    </source>
</evidence>
<comment type="cofactor">
    <cofactor evidence="3">
        <name>Mg(2+)</name>
        <dbReference type="ChEBI" id="CHEBI:18420"/>
    </cofactor>
</comment>
<dbReference type="PROSITE" id="PS51374">
    <property type="entry name" value="NDPK_LIKE"/>
    <property type="match status" value="2"/>
</dbReference>
<feature type="domain" description="Nucleoside diphosphate kinase-like" evidence="14">
    <location>
        <begin position="169"/>
        <end position="306"/>
    </location>
</feature>
<dbReference type="NCBIfam" id="NF001908">
    <property type="entry name" value="PRK00668.1"/>
    <property type="match status" value="1"/>
</dbReference>
<keyword evidence="7 13" id="KW-0547">Nucleotide-binding</keyword>
<dbReference type="RefSeq" id="XP_035680712.1">
    <property type="nucleotide sequence ID" value="XM_035824819.1"/>
</dbReference>
<proteinExistence type="inferred from homology"/>
<evidence type="ECO:0000256" key="9">
    <source>
        <dbReference type="ARBA" id="ARBA00022840"/>
    </source>
</evidence>
<dbReference type="InterPro" id="IPR001564">
    <property type="entry name" value="Nucleoside_diP_kinase"/>
</dbReference>
<dbReference type="OMA" id="GDFCIDL"/>
<comment type="similarity">
    <text evidence="4 11 12">Belongs to the NDK family.</text>
</comment>
<reference evidence="16" key="2">
    <citation type="submission" date="2025-08" db="UniProtKB">
        <authorList>
            <consortium name="RefSeq"/>
        </authorList>
    </citation>
    <scope>IDENTIFICATION</scope>
    <source>
        <strain evidence="16">S238N-H82</strain>
        <tissue evidence="16">Testes</tissue>
    </source>
</reference>
<evidence type="ECO:0000256" key="12">
    <source>
        <dbReference type="RuleBase" id="RU004011"/>
    </source>
</evidence>
<feature type="binding site" evidence="11">
    <location>
        <position position="253"/>
    </location>
    <ligand>
        <name>ATP</name>
        <dbReference type="ChEBI" id="CHEBI:30616"/>
    </ligand>
</feature>
<protein>
    <recommendedName>
        <fullName evidence="13">Nucleoside diphosphate kinase</fullName>
        <ecNumber evidence="13">2.7.4.6</ecNumber>
    </recommendedName>
</protein>
<dbReference type="GO" id="GO:0046872">
    <property type="term" value="F:metal ion binding"/>
    <property type="evidence" value="ECO:0007669"/>
    <property type="project" value="UniProtKB-KW"/>
</dbReference>
<keyword evidence="10" id="KW-0460">Magnesium</keyword>
<dbReference type="SUPFAM" id="SSF54919">
    <property type="entry name" value="Nucleoside diphosphate kinase, NDK"/>
    <property type="match status" value="2"/>
</dbReference>
<evidence type="ECO:0000256" key="6">
    <source>
        <dbReference type="ARBA" id="ARBA00022723"/>
    </source>
</evidence>
<reference evidence="15" key="1">
    <citation type="journal article" date="2020" name="Nat. Ecol. Evol.">
        <title>Deeply conserved synteny resolves early events in vertebrate evolution.</title>
        <authorList>
            <person name="Simakov O."/>
            <person name="Marletaz F."/>
            <person name="Yue J.X."/>
            <person name="O'Connell B."/>
            <person name="Jenkins J."/>
            <person name="Brandt A."/>
            <person name="Calef R."/>
            <person name="Tung C.H."/>
            <person name="Huang T.K."/>
            <person name="Schmutz J."/>
            <person name="Satoh N."/>
            <person name="Yu J.K."/>
            <person name="Putnam N.H."/>
            <person name="Green R.E."/>
            <person name="Rokhsar D.S."/>
        </authorList>
    </citation>
    <scope>NUCLEOTIDE SEQUENCE [LARGE SCALE GENOMIC DNA]</scope>
    <source>
        <strain evidence="15">S238N-H82</strain>
    </source>
</reference>
<comment type="catalytic activity">
    <reaction evidence="2">
        <text>a ribonucleoside 5'-diphosphate + ATP = a ribonucleoside 5'-triphosphate + ADP</text>
        <dbReference type="Rhea" id="RHEA:18113"/>
        <dbReference type="ChEBI" id="CHEBI:30616"/>
        <dbReference type="ChEBI" id="CHEBI:57930"/>
        <dbReference type="ChEBI" id="CHEBI:61557"/>
        <dbReference type="ChEBI" id="CHEBI:456216"/>
        <dbReference type="EC" id="2.7.4.6"/>
    </reaction>
</comment>
<comment type="caution">
    <text evidence="11">Lacks conserved residue(s) required for the propagation of feature annotation.</text>
</comment>
<keyword evidence="15" id="KW-1185">Reference proteome</keyword>
<dbReference type="GO" id="GO:0006228">
    <property type="term" value="P:UTP biosynthetic process"/>
    <property type="evidence" value="ECO:0007669"/>
    <property type="project" value="InterPro"/>
</dbReference>
<dbReference type="Gene3D" id="3.30.70.141">
    <property type="entry name" value="Nucleoside diphosphate kinase-like domain"/>
    <property type="match status" value="2"/>
</dbReference>
<feature type="binding site" evidence="11">
    <location>
        <position position="280"/>
    </location>
    <ligand>
        <name>ATP</name>
        <dbReference type="ChEBI" id="CHEBI:30616"/>
    </ligand>
</feature>
<feature type="domain" description="Nucleoside diphosphate kinase-like" evidence="14">
    <location>
        <begin position="52"/>
        <end position="166"/>
    </location>
</feature>
<dbReference type="FunFam" id="3.30.70.141:FF:000039">
    <property type="entry name" value="Nucleoside diphosphate kinase B"/>
    <property type="match status" value="1"/>
</dbReference>
<evidence type="ECO:0000259" key="14">
    <source>
        <dbReference type="SMART" id="SM00562"/>
    </source>
</evidence>
<evidence type="ECO:0000313" key="16">
    <source>
        <dbReference type="RefSeq" id="XP_035680712.1"/>
    </source>
</evidence>
<name>A0A9J7LDY5_BRAFL</name>
<dbReference type="PANTHER" id="PTHR11349">
    <property type="entry name" value="NUCLEOSIDE DIPHOSPHATE KINASE"/>
    <property type="match status" value="1"/>
</dbReference>
<feature type="binding site" evidence="11">
    <location>
        <position position="177"/>
    </location>
    <ligand>
        <name>ATP</name>
        <dbReference type="ChEBI" id="CHEBI:30616"/>
    </ligand>
</feature>
<evidence type="ECO:0000256" key="5">
    <source>
        <dbReference type="ARBA" id="ARBA00022679"/>
    </source>
</evidence>
<feature type="active site" description="Pros-phosphohistidine intermediate" evidence="11">
    <location>
        <position position="283"/>
    </location>
</feature>
<keyword evidence="6" id="KW-0479">Metal-binding</keyword>
<accession>A0A9J7LDY5</accession>
<dbReference type="GO" id="GO:0004550">
    <property type="term" value="F:nucleoside diphosphate kinase activity"/>
    <property type="evidence" value="ECO:0000318"/>
    <property type="project" value="GO_Central"/>
</dbReference>
<dbReference type="SMART" id="SM00562">
    <property type="entry name" value="NDK"/>
    <property type="match status" value="2"/>
</dbReference>
<dbReference type="GO" id="GO:0006183">
    <property type="term" value="P:GTP biosynthetic process"/>
    <property type="evidence" value="ECO:0007669"/>
    <property type="project" value="InterPro"/>
</dbReference>
<dbReference type="AlphaFoldDB" id="A0A9J7LDY5"/>
<dbReference type="GO" id="GO:0006241">
    <property type="term" value="P:CTP biosynthetic process"/>
    <property type="evidence" value="ECO:0007669"/>
    <property type="project" value="InterPro"/>
</dbReference>
<evidence type="ECO:0000256" key="1">
    <source>
        <dbReference type="ARBA" id="ARBA00000082"/>
    </source>
</evidence>
<sequence>MMMARYTIIIACSRARTANVMFKNPWSCNGLLYHGRVGRQAVSTKVAAERNKERSFIMVKPNGVQRGLVGEVIKRFEQKGFKLVAMKFMQASEEHMQKHYTHLKSKGFYAGLCKYMSSSPVVPMVWEGLDMVRAGRVMLGETDPADSKPGSIRGDFCVHVGSKMAEKNKERSFIMIKPDGVQRGLVGEVIKRFEQKGFKLVAMKFMQASEDHMKKHYIDLASKGFYAGLCKYMSSSPVVPMVWEGLGVVKTGRAMLGETNPADSKPGTIRGDFCVQIGRNLVHGSDSVESAKKEIALWFKDDEIPTYTAGQYDWVYED</sequence>
<dbReference type="KEGG" id="bfo:118418782"/>
<dbReference type="GO" id="GO:0005524">
    <property type="term" value="F:ATP binding"/>
    <property type="evidence" value="ECO:0007669"/>
    <property type="project" value="UniProtKB-KW"/>
</dbReference>
<gene>
    <name evidence="16" type="primary">LOC118418782</name>
</gene>
<dbReference type="Proteomes" id="UP000001554">
    <property type="component" value="Chromosome 7"/>
</dbReference>
<dbReference type="PRINTS" id="PR01243">
    <property type="entry name" value="NUCDPKINASE"/>
</dbReference>
<comment type="catalytic activity">
    <reaction evidence="1 13">
        <text>a 2'-deoxyribonucleoside 5'-diphosphate + ATP = a 2'-deoxyribonucleoside 5'-triphosphate + ADP</text>
        <dbReference type="Rhea" id="RHEA:44640"/>
        <dbReference type="ChEBI" id="CHEBI:30616"/>
        <dbReference type="ChEBI" id="CHEBI:61560"/>
        <dbReference type="ChEBI" id="CHEBI:73316"/>
        <dbReference type="ChEBI" id="CHEBI:456216"/>
        <dbReference type="EC" id="2.7.4.6"/>
    </reaction>
</comment>
<feature type="binding site" evidence="11">
    <location>
        <position position="225"/>
    </location>
    <ligand>
        <name>ATP</name>
        <dbReference type="ChEBI" id="CHEBI:30616"/>
    </ligand>
</feature>
<dbReference type="GeneID" id="118418782"/>
<keyword evidence="9 13" id="KW-0067">ATP-binding</keyword>
<feature type="binding site" evidence="11">
    <location>
        <position position="270"/>
    </location>
    <ligand>
        <name>ATP</name>
        <dbReference type="ChEBI" id="CHEBI:30616"/>
    </ligand>
</feature>
<dbReference type="CDD" id="cd04413">
    <property type="entry name" value="NDPk_I"/>
    <property type="match status" value="1"/>
</dbReference>
<dbReference type="HAMAP" id="MF_00451">
    <property type="entry name" value="NDP_kinase"/>
    <property type="match status" value="1"/>
</dbReference>
<evidence type="ECO:0000256" key="8">
    <source>
        <dbReference type="ARBA" id="ARBA00022777"/>
    </source>
</evidence>
<organism evidence="15 16">
    <name type="scientific">Branchiostoma floridae</name>
    <name type="common">Florida lancelet</name>
    <name type="synonym">Amphioxus</name>
    <dbReference type="NCBI Taxonomy" id="7739"/>
    <lineage>
        <taxon>Eukaryota</taxon>
        <taxon>Metazoa</taxon>
        <taxon>Chordata</taxon>
        <taxon>Cephalochordata</taxon>
        <taxon>Leptocardii</taxon>
        <taxon>Amphioxiformes</taxon>
        <taxon>Branchiostomatidae</taxon>
        <taxon>Branchiostoma</taxon>
    </lineage>
</organism>
<evidence type="ECO:0000256" key="13">
    <source>
        <dbReference type="RuleBase" id="RU004013"/>
    </source>
</evidence>
<evidence type="ECO:0000256" key="3">
    <source>
        <dbReference type="ARBA" id="ARBA00001946"/>
    </source>
</evidence>
<keyword evidence="5 13" id="KW-0808">Transferase</keyword>
<evidence type="ECO:0000256" key="11">
    <source>
        <dbReference type="PROSITE-ProRule" id="PRU00706"/>
    </source>
</evidence>
<dbReference type="InterPro" id="IPR034907">
    <property type="entry name" value="NDK-like_dom"/>
</dbReference>
<evidence type="ECO:0000256" key="2">
    <source>
        <dbReference type="ARBA" id="ARBA00000937"/>
    </source>
</evidence>
<dbReference type="InterPro" id="IPR036850">
    <property type="entry name" value="NDK-like_dom_sf"/>
</dbReference>
<feature type="binding site" evidence="11">
    <location>
        <position position="259"/>
    </location>
    <ligand>
        <name>ATP</name>
        <dbReference type="ChEBI" id="CHEBI:30616"/>
    </ligand>
</feature>